<feature type="transmembrane region" description="Helical" evidence="1">
    <location>
        <begin position="140"/>
        <end position="159"/>
    </location>
</feature>
<keyword evidence="1" id="KW-1133">Transmembrane helix</keyword>
<reference evidence="2" key="1">
    <citation type="submission" date="2017-05" db="UniProtKB">
        <authorList>
            <consortium name="EnsemblMetazoa"/>
        </authorList>
    </citation>
    <scope>IDENTIFICATION</scope>
</reference>
<keyword evidence="1" id="KW-0472">Membrane</keyword>
<sequence>MFQFHHSYDQSLNSLWLKVKKGLLIRRLGYYDNRDPNHVAIVFVSLHDDRINEKLTLYAKLVYDDNLVVCSELEYTGRSWALDYDQKEFFLNYILRTKDKGIPHKLPEYALISARSFLGIPSGLFLSSVLYFVLYSVLKTLLFALPTLSLLCMICYIFITKTSGDAFNGEQLAVDSTDTKKQVSDKMFQFHHSYNHSLKSLWLKVKKGLLIRRLGYYDNRDPNHIAIVFVPHISLKPYAMKLVS</sequence>
<name>A0A1X7VXC5_AMPQE</name>
<feature type="transmembrane region" description="Helical" evidence="1">
    <location>
        <begin position="109"/>
        <end position="134"/>
    </location>
</feature>
<evidence type="ECO:0000256" key="1">
    <source>
        <dbReference type="SAM" id="Phobius"/>
    </source>
</evidence>
<protein>
    <submittedName>
        <fullName evidence="2">Uncharacterized protein</fullName>
    </submittedName>
</protein>
<proteinExistence type="predicted"/>
<organism evidence="2">
    <name type="scientific">Amphimedon queenslandica</name>
    <name type="common">Sponge</name>
    <dbReference type="NCBI Taxonomy" id="400682"/>
    <lineage>
        <taxon>Eukaryota</taxon>
        <taxon>Metazoa</taxon>
        <taxon>Porifera</taxon>
        <taxon>Demospongiae</taxon>
        <taxon>Heteroscleromorpha</taxon>
        <taxon>Haplosclerida</taxon>
        <taxon>Niphatidae</taxon>
        <taxon>Amphimedon</taxon>
    </lineage>
</organism>
<accession>A0A1X7VXC5</accession>
<dbReference type="AlphaFoldDB" id="A0A1X7VXC5"/>
<dbReference type="EnsemblMetazoa" id="Aqu2.1.44064_001">
    <property type="protein sequence ID" value="Aqu2.1.44064_001"/>
    <property type="gene ID" value="Aqu2.1.44064"/>
</dbReference>
<keyword evidence="1" id="KW-0812">Transmembrane</keyword>
<evidence type="ECO:0000313" key="2">
    <source>
        <dbReference type="EnsemblMetazoa" id="Aqu2.1.44064_001"/>
    </source>
</evidence>
<dbReference type="InParanoid" id="A0A1X7VXC5"/>